<dbReference type="AlphaFoldDB" id="A0AAD0WI83"/>
<name>A0AAD0WI83_RALSL</name>
<feature type="compositionally biased region" description="Polar residues" evidence="1">
    <location>
        <begin position="1"/>
        <end position="34"/>
    </location>
</feature>
<sequence length="466" mass="50904">MAGNNRIGSRSIAPQTRRTVGQENIPPQQTQHSGRQPRARQEAFRDLASAGRAPLQARNLNIGVPQSQARQAPAKPHSMRTSGHGVSIGQAVHNHLEAITRQIEILAKHGGKSAWERPLQVAELVKARLPQLPAAKSIALLKELQSILGNPNTRERHSALASFVAHNRLVQGAAVARPAPAPYAAKPAPMPHAARPVPAPARGMGRPVAAPQRQPAKRVFKSFEELATARPFPPAARPSPAPQPSRLNHSFDARGEVASLRNRPAATTAPARTASAPPQYGRSSSAGARPAAQPQPQFELKHFIGFVRDAAQQDSGLRYSEAEIYSRAAVEHNSYLARLNGKGDGAAQPQSRPARTQSAPPRLPADPAPHLDFLQRNGLDRETDARNAYRGETGGYHLAYEDHLARQQPVTYGTATRPQRTQPRPKLTEDQIESIRQFENQRAEQANEYPDHDEAIRRYKMQNGYS</sequence>
<evidence type="ECO:0000313" key="2">
    <source>
        <dbReference type="EMBL" id="AXV83913.1"/>
    </source>
</evidence>
<reference evidence="2 3" key="1">
    <citation type="submission" date="2017-08" db="EMBL/GenBank/DDBJ databases">
        <title>Genome sequences of Ralstonia solanacearum Species Complex (RSSC) isolated from Potato bacterial wilts in Korea.</title>
        <authorList>
            <person name="Cho H."/>
            <person name="Song E.-S."/>
            <person name="Lee Y.K."/>
            <person name="Lee S."/>
            <person name="Lee S.-W."/>
            <person name="Jo A."/>
            <person name="Kim J.-G."/>
            <person name="Hwang I."/>
        </authorList>
    </citation>
    <scope>NUCLEOTIDE SEQUENCE [LARGE SCALE GENOMIC DNA]</scope>
    <source>
        <strain evidence="2 3">T98</strain>
        <plasmid evidence="2 3">unnamed</plasmid>
    </source>
</reference>
<feature type="compositionally biased region" description="Low complexity" evidence="1">
    <location>
        <begin position="261"/>
        <end position="294"/>
    </location>
</feature>
<feature type="region of interest" description="Disordered" evidence="1">
    <location>
        <begin position="260"/>
        <end position="294"/>
    </location>
</feature>
<organism evidence="2 3">
    <name type="scientific">Ralstonia solanacearum</name>
    <name type="common">Pseudomonas solanacearum</name>
    <dbReference type="NCBI Taxonomy" id="305"/>
    <lineage>
        <taxon>Bacteria</taxon>
        <taxon>Pseudomonadati</taxon>
        <taxon>Pseudomonadota</taxon>
        <taxon>Betaproteobacteria</taxon>
        <taxon>Burkholderiales</taxon>
        <taxon>Burkholderiaceae</taxon>
        <taxon>Ralstonia</taxon>
        <taxon>Ralstonia solanacearum species complex</taxon>
    </lineage>
</organism>
<protein>
    <submittedName>
        <fullName evidence="2">Type III effector protein</fullName>
    </submittedName>
</protein>
<feature type="region of interest" description="Disordered" evidence="1">
    <location>
        <begin position="439"/>
        <end position="466"/>
    </location>
</feature>
<dbReference type="EMBL" id="CP022760">
    <property type="protein sequence ID" value="AXV83913.1"/>
    <property type="molecule type" value="Genomic_DNA"/>
</dbReference>
<dbReference type="RefSeq" id="WP_118870405.1">
    <property type="nucleotide sequence ID" value="NZ_CP022760.1"/>
</dbReference>
<geneLocation type="plasmid" evidence="2 3">
    <name>unnamed</name>
</geneLocation>
<keyword evidence="2" id="KW-0614">Plasmid</keyword>
<feature type="compositionally biased region" description="Polar residues" evidence="1">
    <location>
        <begin position="348"/>
        <end position="359"/>
    </location>
</feature>
<feature type="region of interest" description="Disordered" evidence="1">
    <location>
        <begin position="1"/>
        <end position="44"/>
    </location>
</feature>
<feature type="compositionally biased region" description="Pro residues" evidence="1">
    <location>
        <begin position="231"/>
        <end position="243"/>
    </location>
</feature>
<feature type="region of interest" description="Disordered" evidence="1">
    <location>
        <begin position="339"/>
        <end position="370"/>
    </location>
</feature>
<feature type="region of interest" description="Disordered" evidence="1">
    <location>
        <begin position="230"/>
        <end position="249"/>
    </location>
</feature>
<gene>
    <name evidence="2" type="ORF">CJO77_20370</name>
</gene>
<proteinExistence type="predicted"/>
<evidence type="ECO:0000256" key="1">
    <source>
        <dbReference type="SAM" id="MobiDB-lite"/>
    </source>
</evidence>
<accession>A0AAD0WI83</accession>
<dbReference type="Proteomes" id="UP000261758">
    <property type="component" value="Plasmid unnamed"/>
</dbReference>
<evidence type="ECO:0000313" key="3">
    <source>
        <dbReference type="Proteomes" id="UP000261758"/>
    </source>
</evidence>